<evidence type="ECO:0000313" key="2">
    <source>
        <dbReference type="Proteomes" id="UP000308600"/>
    </source>
</evidence>
<name>A0ACD3B7V0_9AGAR</name>
<evidence type="ECO:0000313" key="1">
    <source>
        <dbReference type="EMBL" id="TFK74393.1"/>
    </source>
</evidence>
<dbReference type="Proteomes" id="UP000308600">
    <property type="component" value="Unassembled WGS sequence"/>
</dbReference>
<proteinExistence type="predicted"/>
<accession>A0ACD3B7V0</accession>
<gene>
    <name evidence="1" type="ORF">BDN72DRAFT_833299</name>
</gene>
<organism evidence="1 2">
    <name type="scientific">Pluteus cervinus</name>
    <dbReference type="NCBI Taxonomy" id="181527"/>
    <lineage>
        <taxon>Eukaryota</taxon>
        <taxon>Fungi</taxon>
        <taxon>Dikarya</taxon>
        <taxon>Basidiomycota</taxon>
        <taxon>Agaricomycotina</taxon>
        <taxon>Agaricomycetes</taxon>
        <taxon>Agaricomycetidae</taxon>
        <taxon>Agaricales</taxon>
        <taxon>Pluteineae</taxon>
        <taxon>Pluteaceae</taxon>
        <taxon>Pluteus</taxon>
    </lineage>
</organism>
<dbReference type="EMBL" id="ML208268">
    <property type="protein sequence ID" value="TFK74393.1"/>
    <property type="molecule type" value="Genomic_DNA"/>
</dbReference>
<sequence length="711" mass="78029">MAEPINNGKNELRIVHFNDVYKVRDQELVINGQKETIDVTKFATLLNSVRQNWQSSGYDPAQGLTIFSGDAFAPSPESTITRGKHMAEVLNALKVEVGVAGNHEFDHGIPQMSSLMKDISRFPWLLSNINTETGAVPGPMEEFVVLEKSGVRIGIIGLVEREWTTMIKGWPLGFKWQDMVEVGDKLSRKLRDPAGPHKCDLVIALTHSLFPDDIKIAKALYALSPEAQAKPEVDIASRHGVDLLLGGHDHVYWISKGLSGSWEGYDNDKPIPNTESDGGDTLIVKSGTDFRELSEITLTLKDTAPGSVRRKVIGSITGKRHVTTGNLASDPIVEGVIMGVRDKVKIAQTKVVCVSEIELDARKRVIRNGESVLGNWITDCLKPAYDEVLTKLELAPVDGVIQCMGSIQANRVFPEGNITQGDLGDIFPYDDPMVVVEMTGDALWTAMNHGLSGPGRGRFPAISGFRVEWNSLSKPPVQGMWLRRNSKEAGPDGKPKVVEEEIQNTTERTYIISIPEFMFTGGDGYKVFEKQKLIIPAESGLPKVDLICQFLRGARYLANALNDPNATHLLPETSGFLSQARELSQSNLTSQTSVQSDAAQGFAHKMAVSDDVDFDISAMDNPVVDFGKLVQQITTPSEWIALALKVAAFEDTSLVDPYEEVERQQMNVNATGLFFKRAVDEQAKAVEVFPTIHPALDGRLKDLAEGASKLD</sequence>
<reference evidence="1 2" key="1">
    <citation type="journal article" date="2019" name="Nat. Ecol. Evol.">
        <title>Megaphylogeny resolves global patterns of mushroom evolution.</title>
        <authorList>
            <person name="Varga T."/>
            <person name="Krizsan K."/>
            <person name="Foldi C."/>
            <person name="Dima B."/>
            <person name="Sanchez-Garcia M."/>
            <person name="Sanchez-Ramirez S."/>
            <person name="Szollosi G.J."/>
            <person name="Szarkandi J.G."/>
            <person name="Papp V."/>
            <person name="Albert L."/>
            <person name="Andreopoulos W."/>
            <person name="Angelini C."/>
            <person name="Antonin V."/>
            <person name="Barry K.W."/>
            <person name="Bougher N.L."/>
            <person name="Buchanan P."/>
            <person name="Buyck B."/>
            <person name="Bense V."/>
            <person name="Catcheside P."/>
            <person name="Chovatia M."/>
            <person name="Cooper J."/>
            <person name="Damon W."/>
            <person name="Desjardin D."/>
            <person name="Finy P."/>
            <person name="Geml J."/>
            <person name="Haridas S."/>
            <person name="Hughes K."/>
            <person name="Justo A."/>
            <person name="Karasinski D."/>
            <person name="Kautmanova I."/>
            <person name="Kiss B."/>
            <person name="Kocsube S."/>
            <person name="Kotiranta H."/>
            <person name="LaButti K.M."/>
            <person name="Lechner B.E."/>
            <person name="Liimatainen K."/>
            <person name="Lipzen A."/>
            <person name="Lukacs Z."/>
            <person name="Mihaltcheva S."/>
            <person name="Morgado L.N."/>
            <person name="Niskanen T."/>
            <person name="Noordeloos M.E."/>
            <person name="Ohm R.A."/>
            <person name="Ortiz-Santana B."/>
            <person name="Ovrebo C."/>
            <person name="Racz N."/>
            <person name="Riley R."/>
            <person name="Savchenko A."/>
            <person name="Shiryaev A."/>
            <person name="Soop K."/>
            <person name="Spirin V."/>
            <person name="Szebenyi C."/>
            <person name="Tomsovsky M."/>
            <person name="Tulloss R.E."/>
            <person name="Uehling J."/>
            <person name="Grigoriev I.V."/>
            <person name="Vagvolgyi C."/>
            <person name="Papp T."/>
            <person name="Martin F.M."/>
            <person name="Miettinen O."/>
            <person name="Hibbett D.S."/>
            <person name="Nagy L.G."/>
        </authorList>
    </citation>
    <scope>NUCLEOTIDE SEQUENCE [LARGE SCALE GENOMIC DNA]</scope>
    <source>
        <strain evidence="1 2">NL-1719</strain>
    </source>
</reference>
<keyword evidence="2" id="KW-1185">Reference proteome</keyword>
<protein>
    <submittedName>
        <fullName evidence="1">Metallo-dependent phosphatase</fullName>
    </submittedName>
</protein>